<name>A0A0A9BDR8_ARUDO</name>
<organism evidence="1">
    <name type="scientific">Arundo donax</name>
    <name type="common">Giant reed</name>
    <name type="synonym">Donax arundinaceus</name>
    <dbReference type="NCBI Taxonomy" id="35708"/>
    <lineage>
        <taxon>Eukaryota</taxon>
        <taxon>Viridiplantae</taxon>
        <taxon>Streptophyta</taxon>
        <taxon>Embryophyta</taxon>
        <taxon>Tracheophyta</taxon>
        <taxon>Spermatophyta</taxon>
        <taxon>Magnoliopsida</taxon>
        <taxon>Liliopsida</taxon>
        <taxon>Poales</taxon>
        <taxon>Poaceae</taxon>
        <taxon>PACMAD clade</taxon>
        <taxon>Arundinoideae</taxon>
        <taxon>Arundineae</taxon>
        <taxon>Arundo</taxon>
    </lineage>
</organism>
<protein>
    <submittedName>
        <fullName evidence="1">Uncharacterized protein</fullName>
    </submittedName>
</protein>
<reference evidence="1" key="1">
    <citation type="submission" date="2014-09" db="EMBL/GenBank/DDBJ databases">
        <authorList>
            <person name="Magalhaes I.L.F."/>
            <person name="Oliveira U."/>
            <person name="Santos F.R."/>
            <person name="Vidigal T.H.D.A."/>
            <person name="Brescovit A.D."/>
            <person name="Santos A.J."/>
        </authorList>
    </citation>
    <scope>NUCLEOTIDE SEQUENCE</scope>
    <source>
        <tissue evidence="1">Shoot tissue taken approximately 20 cm above the soil surface</tissue>
    </source>
</reference>
<proteinExistence type="predicted"/>
<dbReference type="EMBL" id="GBRH01237592">
    <property type="protein sequence ID" value="JAD60303.1"/>
    <property type="molecule type" value="Transcribed_RNA"/>
</dbReference>
<dbReference type="AlphaFoldDB" id="A0A0A9BDR8"/>
<reference evidence="1" key="2">
    <citation type="journal article" date="2015" name="Data Brief">
        <title>Shoot transcriptome of the giant reed, Arundo donax.</title>
        <authorList>
            <person name="Barrero R.A."/>
            <person name="Guerrero F.D."/>
            <person name="Moolhuijzen P."/>
            <person name="Goolsby J.A."/>
            <person name="Tidwell J."/>
            <person name="Bellgard S.E."/>
            <person name="Bellgard M.I."/>
        </authorList>
    </citation>
    <scope>NUCLEOTIDE SEQUENCE</scope>
    <source>
        <tissue evidence="1">Shoot tissue taken approximately 20 cm above the soil surface</tissue>
    </source>
</reference>
<accession>A0A0A9BDR8</accession>
<sequence>MCNSLRLSLLQSQLLVVILLFCPIVDVLASVVREQSLLLLWSQLY</sequence>
<evidence type="ECO:0000313" key="1">
    <source>
        <dbReference type="EMBL" id="JAD60303.1"/>
    </source>
</evidence>